<dbReference type="GO" id="GO:0005886">
    <property type="term" value="C:plasma membrane"/>
    <property type="evidence" value="ECO:0007669"/>
    <property type="project" value="UniProtKB-SubCell"/>
</dbReference>
<evidence type="ECO:0000256" key="8">
    <source>
        <dbReference type="ARBA" id="ARBA00023288"/>
    </source>
</evidence>
<name>A0A8S2B6W8_ARAAE</name>
<protein>
    <submittedName>
        <fullName evidence="13">Uncharacterized protein</fullName>
    </submittedName>
</protein>
<comment type="similarity">
    <text evidence="10">Belongs to the classical AGP family.</text>
</comment>
<evidence type="ECO:0000256" key="7">
    <source>
        <dbReference type="ARBA" id="ARBA00023180"/>
    </source>
</evidence>
<dbReference type="AlphaFoldDB" id="A0A8S2B6W8"/>
<dbReference type="GO" id="GO:0098552">
    <property type="term" value="C:side of membrane"/>
    <property type="evidence" value="ECO:0007669"/>
    <property type="project" value="UniProtKB-KW"/>
</dbReference>
<evidence type="ECO:0000256" key="2">
    <source>
        <dbReference type="ARBA" id="ARBA00022475"/>
    </source>
</evidence>
<evidence type="ECO:0000256" key="5">
    <source>
        <dbReference type="ARBA" id="ARBA00022974"/>
    </source>
</evidence>
<evidence type="ECO:0000256" key="10">
    <source>
        <dbReference type="ARBA" id="ARBA00025756"/>
    </source>
</evidence>
<comment type="function">
    <text evidence="9">Proteoglycan that seems to be implicated in diverse developmental roles such as differentiation, cell-cell recognition, embryogenesis and programmed cell death.</text>
</comment>
<keyword evidence="14" id="KW-1185">Reference proteome</keyword>
<evidence type="ECO:0000256" key="11">
    <source>
        <dbReference type="SAM" id="MobiDB-lite"/>
    </source>
</evidence>
<gene>
    <name evidence="13" type="ORF">AARE701A_LOCUS22345</name>
</gene>
<accession>A0A8S2B6W8</accession>
<feature type="signal peptide" evidence="12">
    <location>
        <begin position="1"/>
        <end position="22"/>
    </location>
</feature>
<organism evidence="13 14">
    <name type="scientific">Arabidopsis arenosa</name>
    <name type="common">Sand rock-cress</name>
    <name type="synonym">Cardaminopsis arenosa</name>
    <dbReference type="NCBI Taxonomy" id="38785"/>
    <lineage>
        <taxon>Eukaryota</taxon>
        <taxon>Viridiplantae</taxon>
        <taxon>Streptophyta</taxon>
        <taxon>Embryophyta</taxon>
        <taxon>Tracheophyta</taxon>
        <taxon>Spermatophyta</taxon>
        <taxon>Magnoliopsida</taxon>
        <taxon>eudicotyledons</taxon>
        <taxon>Gunneridae</taxon>
        <taxon>Pentapetalae</taxon>
        <taxon>rosids</taxon>
        <taxon>malvids</taxon>
        <taxon>Brassicales</taxon>
        <taxon>Brassicaceae</taxon>
        <taxon>Camelineae</taxon>
        <taxon>Arabidopsis</taxon>
    </lineage>
</organism>
<feature type="chain" id="PRO_5035866312" evidence="12">
    <location>
        <begin position="23"/>
        <end position="131"/>
    </location>
</feature>
<evidence type="ECO:0000256" key="9">
    <source>
        <dbReference type="ARBA" id="ARBA00025294"/>
    </source>
</evidence>
<keyword evidence="4 12" id="KW-0732">Signal</keyword>
<evidence type="ECO:0000256" key="1">
    <source>
        <dbReference type="ARBA" id="ARBA00004609"/>
    </source>
</evidence>
<dbReference type="InterPro" id="IPR044959">
    <property type="entry name" value="AGP"/>
</dbReference>
<dbReference type="PANTHER" id="PTHR36321">
    <property type="entry name" value="CLASSICAL ARABINOGALACTAN PROTEIN 9"/>
    <property type="match status" value="1"/>
</dbReference>
<keyword evidence="2" id="KW-1003">Cell membrane</keyword>
<dbReference type="EMBL" id="LR999458">
    <property type="protein sequence ID" value="CAE6258806.1"/>
    <property type="molecule type" value="Genomic_DNA"/>
</dbReference>
<keyword evidence="7" id="KW-0325">Glycoprotein</keyword>
<keyword evidence="3" id="KW-0336">GPI-anchor</keyword>
<evidence type="ECO:0000256" key="4">
    <source>
        <dbReference type="ARBA" id="ARBA00022729"/>
    </source>
</evidence>
<sequence>MAFSKSLGFVLLAALLISSTVAQSPAPAPSNVGGRRISPAPSPKKTTSPAPAPEVSPSPSPVAALTPESSASPPSPPLADSPTSDSPALSPSAISDSPTEAPGPAQGGAVSNSYAVFGSVAVMLTAAVFVI</sequence>
<evidence type="ECO:0000256" key="12">
    <source>
        <dbReference type="SAM" id="SignalP"/>
    </source>
</evidence>
<keyword evidence="6" id="KW-0472">Membrane</keyword>
<dbReference type="PANTHER" id="PTHR36321:SF2">
    <property type="entry name" value="CLASSICAL ARABINOGALACTAN PROTEIN 1"/>
    <property type="match status" value="1"/>
</dbReference>
<feature type="compositionally biased region" description="Low complexity" evidence="11">
    <location>
        <begin position="61"/>
        <end position="72"/>
    </location>
</feature>
<reference evidence="13" key="1">
    <citation type="submission" date="2021-01" db="EMBL/GenBank/DDBJ databases">
        <authorList>
            <person name="Bezrukov I."/>
        </authorList>
    </citation>
    <scope>NUCLEOTIDE SEQUENCE</scope>
</reference>
<keyword evidence="5" id="KW-0654">Proteoglycan</keyword>
<keyword evidence="8" id="KW-0449">Lipoprotein</keyword>
<feature type="region of interest" description="Disordered" evidence="11">
    <location>
        <begin position="22"/>
        <end position="110"/>
    </location>
</feature>
<evidence type="ECO:0000313" key="14">
    <source>
        <dbReference type="Proteomes" id="UP000682877"/>
    </source>
</evidence>
<evidence type="ECO:0000256" key="6">
    <source>
        <dbReference type="ARBA" id="ARBA00023136"/>
    </source>
</evidence>
<evidence type="ECO:0000313" key="13">
    <source>
        <dbReference type="EMBL" id="CAE6258806.1"/>
    </source>
</evidence>
<feature type="compositionally biased region" description="Pro residues" evidence="11">
    <location>
        <begin position="50"/>
        <end position="60"/>
    </location>
</feature>
<proteinExistence type="inferred from homology"/>
<comment type="subcellular location">
    <subcellularLocation>
        <location evidence="1">Cell membrane</location>
        <topology evidence="1">Lipid-anchor</topology>
        <topology evidence="1">GPI-anchor</topology>
    </subcellularLocation>
</comment>
<dbReference type="Proteomes" id="UP000682877">
    <property type="component" value="Chromosome 8"/>
</dbReference>
<evidence type="ECO:0000256" key="3">
    <source>
        <dbReference type="ARBA" id="ARBA00022622"/>
    </source>
</evidence>